<feature type="repeat" description="TPR" evidence="3">
    <location>
        <begin position="674"/>
        <end position="707"/>
    </location>
</feature>
<dbReference type="PANTHER" id="PTHR45641">
    <property type="entry name" value="TETRATRICOPEPTIDE REPEAT PROTEIN (AFU_ORTHOLOGUE AFUA_6G03870)"/>
    <property type="match status" value="1"/>
</dbReference>
<keyword evidence="4" id="KW-0175">Coiled coil</keyword>
<organism evidence="6">
    <name type="scientific">Mucochytrium quahogii</name>
    <dbReference type="NCBI Taxonomy" id="96639"/>
    <lineage>
        <taxon>Eukaryota</taxon>
        <taxon>Sar</taxon>
        <taxon>Stramenopiles</taxon>
        <taxon>Bigyra</taxon>
        <taxon>Labyrinthulomycetes</taxon>
        <taxon>Thraustochytrida</taxon>
        <taxon>Thraustochytriidae</taxon>
        <taxon>Mucochytrium</taxon>
    </lineage>
</organism>
<evidence type="ECO:0000256" key="1">
    <source>
        <dbReference type="ARBA" id="ARBA00022737"/>
    </source>
</evidence>
<dbReference type="Pfam" id="PF13374">
    <property type="entry name" value="TPR_10"/>
    <property type="match status" value="1"/>
</dbReference>
<dbReference type="PROSITE" id="PS50005">
    <property type="entry name" value="TPR"/>
    <property type="match status" value="3"/>
</dbReference>
<evidence type="ECO:0000256" key="3">
    <source>
        <dbReference type="PROSITE-ProRule" id="PRU00339"/>
    </source>
</evidence>
<keyword evidence="2 3" id="KW-0802">TPR repeat</keyword>
<feature type="region of interest" description="Disordered" evidence="5">
    <location>
        <begin position="777"/>
        <end position="808"/>
    </location>
</feature>
<keyword evidence="1" id="KW-0677">Repeat</keyword>
<dbReference type="Gene3D" id="1.25.40.10">
    <property type="entry name" value="Tetratricopeptide repeat domain"/>
    <property type="match status" value="4"/>
</dbReference>
<sequence>MKLVRGLGQRKPSCGLDDSRSVPEIDDAYKPVSVRLLVELKDGILHGKEARGVNLCTFKESFFDEEVGILEKGCTGQIISKDEAETVVFVPFRGEVVLSNSLVEAKARADWELSDVTTFLSSSDFYKRLCEKNPKVVSKPFKGVYVTCAGSAKFCDFVQVISKYYSNMFLKSHHVWLDLFGSPRDCQRICSAGPKRVMGESFIRRKLSGTRVVRSASVPSLLLRCDNKRVVAFTETLYRFDKCLVFSEHKKGPGMKSDWFLWEIKQGAETKLSCTSLKGHGRSLSRDKAFEEVALAHNLAQWIDVDMKDVNFHNLALCMVKTHVVATLQDFLNSKKSENLNAVELYSVADVLRRSSAYEDSVSGYLRAQEQMAFQGGEDYRSTKLGLAQANISLSNWDIALEDLETTLELEGQPDNVFEAKMRFYMAICLAEKKELTRAMKELKLAENLLANSDKMLQDIAKVEIKILNCQGVVYQTLENFKKAAELQEICLKRSKILLGKHHVGLAKCLNNLGIAHYSLGNRMEAFRFFKETIRILRRWHKTNSIDLSDAYWGTAMIYLDTGDLQLAMDKFRSALAIKRDNLGEDHPEVASILVNIANVQSELHDYDNAITLCNKAIDMKTAAYGSDDISVAQTLDCLGACLTEKEEYDKALKAYRRALEIRSTVAPDRGANIFTLNDIGGVLFAQGKYADAVKVFQETIQLVEEEKNGEQDMVLVDTLNNIALCYEQLNDNARALDFHQRVLEISERVFGSDNPQTLETRENITRLSAIPSQCEIEGNNRPLVESPSQTESKQAKTEGKVQYDYGQ</sequence>
<evidence type="ECO:0000256" key="5">
    <source>
        <dbReference type="SAM" id="MobiDB-lite"/>
    </source>
</evidence>
<dbReference type="InterPro" id="IPR011990">
    <property type="entry name" value="TPR-like_helical_dom_sf"/>
</dbReference>
<dbReference type="SUPFAM" id="SSF48452">
    <property type="entry name" value="TPR-like"/>
    <property type="match status" value="3"/>
</dbReference>
<name>A0A7S2SNQ4_9STRA</name>
<dbReference type="InterPro" id="IPR019734">
    <property type="entry name" value="TPR_rpt"/>
</dbReference>
<protein>
    <recommendedName>
        <fullName evidence="7">Kinesin light chain</fullName>
    </recommendedName>
</protein>
<feature type="repeat" description="TPR" evidence="3">
    <location>
        <begin position="549"/>
        <end position="582"/>
    </location>
</feature>
<evidence type="ECO:0008006" key="7">
    <source>
        <dbReference type="Google" id="ProtNLM"/>
    </source>
</evidence>
<dbReference type="SMART" id="SM00028">
    <property type="entry name" value="TPR"/>
    <property type="match status" value="9"/>
</dbReference>
<dbReference type="PANTHER" id="PTHR45641:SF19">
    <property type="entry name" value="NEPHROCYSTIN-3"/>
    <property type="match status" value="1"/>
</dbReference>
<dbReference type="AlphaFoldDB" id="A0A7S2SNQ4"/>
<feature type="repeat" description="TPR" evidence="3">
    <location>
        <begin position="633"/>
        <end position="666"/>
    </location>
</feature>
<evidence type="ECO:0000256" key="2">
    <source>
        <dbReference type="ARBA" id="ARBA00022803"/>
    </source>
</evidence>
<evidence type="ECO:0000313" key="6">
    <source>
        <dbReference type="EMBL" id="CAD9705423.1"/>
    </source>
</evidence>
<accession>A0A7S2SNQ4</accession>
<feature type="coiled-coil region" evidence="4">
    <location>
        <begin position="426"/>
        <end position="466"/>
    </location>
</feature>
<evidence type="ECO:0000256" key="4">
    <source>
        <dbReference type="SAM" id="Coils"/>
    </source>
</evidence>
<gene>
    <name evidence="6" type="ORF">QSP1433_LOCUS16246</name>
</gene>
<dbReference type="EMBL" id="HBHK01025872">
    <property type="protein sequence ID" value="CAD9705423.1"/>
    <property type="molecule type" value="Transcribed_RNA"/>
</dbReference>
<dbReference type="Pfam" id="PF13424">
    <property type="entry name" value="TPR_12"/>
    <property type="match status" value="3"/>
</dbReference>
<reference evidence="6" key="1">
    <citation type="submission" date="2021-01" db="EMBL/GenBank/DDBJ databases">
        <authorList>
            <person name="Corre E."/>
            <person name="Pelletier E."/>
            <person name="Niang G."/>
            <person name="Scheremetjew M."/>
            <person name="Finn R."/>
            <person name="Kale V."/>
            <person name="Holt S."/>
            <person name="Cochrane G."/>
            <person name="Meng A."/>
            <person name="Brown T."/>
            <person name="Cohen L."/>
        </authorList>
    </citation>
    <scope>NUCLEOTIDE SEQUENCE</scope>
    <source>
        <strain evidence="6">NY070348D</strain>
    </source>
</reference>
<proteinExistence type="predicted"/>